<keyword evidence="2" id="KW-1185">Reference proteome</keyword>
<name>A0A5E4YCL0_9BURK</name>
<sequence>MGIFSELCGAYSNSEGRKLQFFRKLNDQTRHLRDGFSKYVESPTGKYSTDDGEVPYVRLLAWQDGQYEEPSGMLISRLDDDLVGWFGLSLAVEHDANSWPKSVYRSLIGLKWLPDAMEVHLPEMDRVIVAPRVDDDKTDYSAVYQSIVEGIHRQLAFDPFEGRSAKAPR</sequence>
<reference evidence="1 2" key="1">
    <citation type="submission" date="2019-08" db="EMBL/GenBank/DDBJ databases">
        <authorList>
            <person name="Peeters C."/>
        </authorList>
    </citation>
    <scope>NUCLEOTIDE SEQUENCE [LARGE SCALE GENOMIC DNA]</scope>
    <source>
        <strain evidence="1 2">LMG 31013</strain>
    </source>
</reference>
<dbReference type="Proteomes" id="UP000334380">
    <property type="component" value="Unassembled WGS sequence"/>
</dbReference>
<gene>
    <name evidence="1" type="ORF">PTE31013_04445</name>
</gene>
<accession>A0A5E4YCL0</accession>
<dbReference type="AlphaFoldDB" id="A0A5E4YCL0"/>
<organism evidence="1 2">
    <name type="scientific">Pandoraea terrigena</name>
    <dbReference type="NCBI Taxonomy" id="2508292"/>
    <lineage>
        <taxon>Bacteria</taxon>
        <taxon>Pseudomonadati</taxon>
        <taxon>Pseudomonadota</taxon>
        <taxon>Betaproteobacteria</taxon>
        <taxon>Burkholderiales</taxon>
        <taxon>Burkholderiaceae</taxon>
        <taxon>Pandoraea</taxon>
    </lineage>
</organism>
<dbReference type="RefSeq" id="WP_150614805.1">
    <property type="nucleotide sequence ID" value="NZ_CABPRU010000015.1"/>
</dbReference>
<evidence type="ECO:0000313" key="2">
    <source>
        <dbReference type="Proteomes" id="UP000334380"/>
    </source>
</evidence>
<evidence type="ECO:0000313" key="1">
    <source>
        <dbReference type="EMBL" id="VVE46177.1"/>
    </source>
</evidence>
<proteinExistence type="predicted"/>
<dbReference type="EMBL" id="CABPRU010000015">
    <property type="protein sequence ID" value="VVE46177.1"/>
    <property type="molecule type" value="Genomic_DNA"/>
</dbReference>
<protein>
    <submittedName>
        <fullName evidence="1">Uncharacterized protein</fullName>
    </submittedName>
</protein>